<keyword evidence="1" id="KW-1133">Transmembrane helix</keyword>
<name>A0A414CIH2_STRPA</name>
<evidence type="ECO:0000256" key="1">
    <source>
        <dbReference type="SAM" id="Phobius"/>
    </source>
</evidence>
<comment type="caution">
    <text evidence="2">The sequence shown here is derived from an EMBL/GenBank/DDBJ whole genome shotgun (WGS) entry which is preliminary data.</text>
</comment>
<keyword evidence="1" id="KW-0472">Membrane</keyword>
<accession>A0A414CIH2</accession>
<dbReference type="Proteomes" id="UP000285773">
    <property type="component" value="Unassembled WGS sequence"/>
</dbReference>
<dbReference type="RefSeq" id="WP_118095698.1">
    <property type="nucleotide sequence ID" value="NZ_QSIO01000002.1"/>
</dbReference>
<protein>
    <submittedName>
        <fullName evidence="2">Uncharacterized protein</fullName>
    </submittedName>
</protein>
<evidence type="ECO:0000313" key="2">
    <source>
        <dbReference type="EMBL" id="RHC94816.1"/>
    </source>
</evidence>
<dbReference type="AlphaFoldDB" id="A0A414CIH2"/>
<dbReference type="EMBL" id="QSIO01000002">
    <property type="protein sequence ID" value="RHC94816.1"/>
    <property type="molecule type" value="Genomic_DNA"/>
</dbReference>
<sequence length="69" mass="8207">MTTIEIILAVAFVTYILLSGFAIFVMREVIARQKAKMKYYKSAKYQREMWNKRMSEIHQKRTVKGMSEL</sequence>
<evidence type="ECO:0000313" key="3">
    <source>
        <dbReference type="Proteomes" id="UP000285773"/>
    </source>
</evidence>
<feature type="transmembrane region" description="Helical" evidence="1">
    <location>
        <begin position="6"/>
        <end position="26"/>
    </location>
</feature>
<reference evidence="2 3" key="1">
    <citation type="submission" date="2018-08" db="EMBL/GenBank/DDBJ databases">
        <title>A genome reference for cultivated species of the human gut microbiota.</title>
        <authorList>
            <person name="Zou Y."/>
            <person name="Xue W."/>
            <person name="Luo G."/>
        </authorList>
    </citation>
    <scope>NUCLEOTIDE SEQUENCE [LARGE SCALE GENOMIC DNA]</scope>
    <source>
        <strain evidence="2 3">AM33-3BH</strain>
    </source>
</reference>
<proteinExistence type="predicted"/>
<gene>
    <name evidence="2" type="ORF">DW820_05620</name>
</gene>
<organism evidence="2 3">
    <name type="scientific">Streptococcus parasanguinis</name>
    <dbReference type="NCBI Taxonomy" id="1318"/>
    <lineage>
        <taxon>Bacteria</taxon>
        <taxon>Bacillati</taxon>
        <taxon>Bacillota</taxon>
        <taxon>Bacilli</taxon>
        <taxon>Lactobacillales</taxon>
        <taxon>Streptococcaceae</taxon>
        <taxon>Streptococcus</taxon>
    </lineage>
</organism>
<keyword evidence="1" id="KW-0812">Transmembrane</keyword>